<dbReference type="EMBL" id="PREU01000009">
    <property type="protein sequence ID" value="PPA74439.1"/>
    <property type="molecule type" value="Genomic_DNA"/>
</dbReference>
<evidence type="ECO:0000256" key="1">
    <source>
        <dbReference type="SAM" id="MobiDB-lite"/>
    </source>
</evidence>
<proteinExistence type="predicted"/>
<gene>
    <name evidence="3" type="ORF">C4E15_19745</name>
</gene>
<accession>A0A2S5GN75</accession>
<protein>
    <submittedName>
        <fullName evidence="3">Uncharacterized protein</fullName>
    </submittedName>
</protein>
<dbReference type="Proteomes" id="UP000239990">
    <property type="component" value="Unassembled WGS sequence"/>
</dbReference>
<dbReference type="RefSeq" id="WP_104144659.1">
    <property type="nucleotide sequence ID" value="NZ_PREU01000009.1"/>
</dbReference>
<dbReference type="OrthoDB" id="8656454at2"/>
<feature type="region of interest" description="Disordered" evidence="1">
    <location>
        <begin position="1"/>
        <end position="21"/>
    </location>
</feature>
<sequence length="176" mass="19297">MSGLSDAKQAPPPLGGFDVEKEPAAPAYKEPLSKEGGWDRPQLVRMDVIPIALAGRSLQRGWLTAFGAAGLAVTIGEVAFKWGVWWFWFVVPSAIAFLIGHGLMKKRFVRLAGLLNFEADKSGRVYLTTMGGSCPVCNAEIKLKDIGPQKRSKTVIQCADNRTHQWAFDPKQLESL</sequence>
<evidence type="ECO:0000313" key="3">
    <source>
        <dbReference type="EMBL" id="PPA74439.1"/>
    </source>
</evidence>
<feature type="transmembrane region" description="Helical" evidence="2">
    <location>
        <begin position="61"/>
        <end position="80"/>
    </location>
</feature>
<keyword evidence="2" id="KW-0812">Transmembrane</keyword>
<organism evidence="3 4">
    <name type="scientific">Achromobacter spanius</name>
    <dbReference type="NCBI Taxonomy" id="217203"/>
    <lineage>
        <taxon>Bacteria</taxon>
        <taxon>Pseudomonadati</taxon>
        <taxon>Pseudomonadota</taxon>
        <taxon>Betaproteobacteria</taxon>
        <taxon>Burkholderiales</taxon>
        <taxon>Alcaligenaceae</taxon>
        <taxon>Achromobacter</taxon>
    </lineage>
</organism>
<keyword evidence="2" id="KW-0472">Membrane</keyword>
<feature type="transmembrane region" description="Helical" evidence="2">
    <location>
        <begin position="86"/>
        <end position="104"/>
    </location>
</feature>
<evidence type="ECO:0000256" key="2">
    <source>
        <dbReference type="SAM" id="Phobius"/>
    </source>
</evidence>
<evidence type="ECO:0000313" key="4">
    <source>
        <dbReference type="Proteomes" id="UP000239990"/>
    </source>
</evidence>
<name>A0A2S5GN75_9BURK</name>
<dbReference type="AlphaFoldDB" id="A0A2S5GN75"/>
<keyword evidence="2" id="KW-1133">Transmembrane helix</keyword>
<comment type="caution">
    <text evidence="3">The sequence shown here is derived from an EMBL/GenBank/DDBJ whole genome shotgun (WGS) entry which is preliminary data.</text>
</comment>
<reference evidence="3 4" key="1">
    <citation type="submission" date="2018-02" db="EMBL/GenBank/DDBJ databases">
        <title>Draft Genome of Achromobacter spanius stain 6.</title>
        <authorList>
            <person name="Gunasekera T.S."/>
            <person name="Radwan O."/>
            <person name="Ruiz O.N."/>
        </authorList>
    </citation>
    <scope>NUCLEOTIDE SEQUENCE [LARGE SCALE GENOMIC DNA]</scope>
    <source>
        <strain evidence="3 4">6</strain>
    </source>
</reference>